<feature type="compositionally biased region" description="Polar residues" evidence="6">
    <location>
        <begin position="103"/>
        <end position="116"/>
    </location>
</feature>
<evidence type="ECO:0000313" key="8">
    <source>
        <dbReference type="EMBL" id="KDQ06439.1"/>
    </source>
</evidence>
<organism evidence="8 9">
    <name type="scientific">Botryobasidium botryosum (strain FD-172 SS1)</name>
    <dbReference type="NCBI Taxonomy" id="930990"/>
    <lineage>
        <taxon>Eukaryota</taxon>
        <taxon>Fungi</taxon>
        <taxon>Dikarya</taxon>
        <taxon>Basidiomycota</taxon>
        <taxon>Agaricomycotina</taxon>
        <taxon>Agaricomycetes</taxon>
        <taxon>Cantharellales</taxon>
        <taxon>Botryobasidiaceae</taxon>
        <taxon>Botryobasidium</taxon>
    </lineage>
</organism>
<dbReference type="Proteomes" id="UP000027195">
    <property type="component" value="Unassembled WGS sequence"/>
</dbReference>
<feature type="region of interest" description="Disordered" evidence="6">
    <location>
        <begin position="1"/>
        <end position="90"/>
    </location>
</feature>
<feature type="compositionally biased region" description="Low complexity" evidence="6">
    <location>
        <begin position="171"/>
        <end position="184"/>
    </location>
</feature>
<feature type="compositionally biased region" description="Low complexity" evidence="6">
    <location>
        <begin position="208"/>
        <end position="231"/>
    </location>
</feature>
<evidence type="ECO:0000256" key="5">
    <source>
        <dbReference type="SAM" id="Coils"/>
    </source>
</evidence>
<dbReference type="GO" id="GO:0036228">
    <property type="term" value="P:protein localization to nuclear inner membrane"/>
    <property type="evidence" value="ECO:0007669"/>
    <property type="project" value="TreeGrafter"/>
</dbReference>
<evidence type="ECO:0000256" key="6">
    <source>
        <dbReference type="SAM" id="MobiDB-lite"/>
    </source>
</evidence>
<feature type="coiled-coil region" evidence="5">
    <location>
        <begin position="357"/>
        <end position="391"/>
    </location>
</feature>
<feature type="compositionally biased region" description="Low complexity" evidence="6">
    <location>
        <begin position="141"/>
        <end position="157"/>
    </location>
</feature>
<evidence type="ECO:0000256" key="3">
    <source>
        <dbReference type="ARBA" id="ARBA00023132"/>
    </source>
</evidence>
<evidence type="ECO:0000256" key="1">
    <source>
        <dbReference type="ARBA" id="ARBA00004567"/>
    </source>
</evidence>
<dbReference type="GO" id="GO:0006999">
    <property type="term" value="P:nuclear pore organization"/>
    <property type="evidence" value="ECO:0007669"/>
    <property type="project" value="TreeGrafter"/>
</dbReference>
<name>A0A067LTP0_BOTB1</name>
<keyword evidence="3" id="KW-0906">Nuclear pore complex</keyword>
<feature type="compositionally biased region" description="Low complexity" evidence="6">
    <location>
        <begin position="32"/>
        <end position="66"/>
    </location>
</feature>
<evidence type="ECO:0000313" key="9">
    <source>
        <dbReference type="Proteomes" id="UP000027195"/>
    </source>
</evidence>
<dbReference type="Gene3D" id="1.20.5.170">
    <property type="match status" value="1"/>
</dbReference>
<keyword evidence="3" id="KW-0509">mRNA transport</keyword>
<dbReference type="InterPro" id="IPR024864">
    <property type="entry name" value="Nup54/Nup57/Nup44"/>
</dbReference>
<reference evidence="9" key="1">
    <citation type="journal article" date="2014" name="Proc. Natl. Acad. Sci. U.S.A.">
        <title>Extensive sampling of basidiomycete genomes demonstrates inadequacy of the white-rot/brown-rot paradigm for wood decay fungi.</title>
        <authorList>
            <person name="Riley R."/>
            <person name="Salamov A.A."/>
            <person name="Brown D.W."/>
            <person name="Nagy L.G."/>
            <person name="Floudas D."/>
            <person name="Held B.W."/>
            <person name="Levasseur A."/>
            <person name="Lombard V."/>
            <person name="Morin E."/>
            <person name="Otillar R."/>
            <person name="Lindquist E.A."/>
            <person name="Sun H."/>
            <person name="LaButti K.M."/>
            <person name="Schmutz J."/>
            <person name="Jabbour D."/>
            <person name="Luo H."/>
            <person name="Baker S.E."/>
            <person name="Pisabarro A.G."/>
            <person name="Walton J.D."/>
            <person name="Blanchette R.A."/>
            <person name="Henrissat B."/>
            <person name="Martin F."/>
            <person name="Cullen D."/>
            <person name="Hibbett D.S."/>
            <person name="Grigoriev I.V."/>
        </authorList>
    </citation>
    <scope>NUCLEOTIDE SEQUENCE [LARGE SCALE GENOMIC DNA]</scope>
    <source>
        <strain evidence="9">FD-172 SS1</strain>
    </source>
</reference>
<feature type="region of interest" description="Disordered" evidence="6">
    <location>
        <begin position="103"/>
        <end position="289"/>
    </location>
</feature>
<dbReference type="AlphaFoldDB" id="A0A067LTP0"/>
<dbReference type="InterPro" id="IPR025712">
    <property type="entry name" value="Nup54_alpha-helical_dom"/>
</dbReference>
<dbReference type="HOGENOM" id="CLU_023804_2_0_1"/>
<dbReference type="Pfam" id="PF13634">
    <property type="entry name" value="Nucleoporin_FG"/>
    <property type="match status" value="2"/>
</dbReference>
<dbReference type="EMBL" id="KL198136">
    <property type="protein sequence ID" value="KDQ06439.1"/>
    <property type="molecule type" value="Genomic_DNA"/>
</dbReference>
<dbReference type="GO" id="GO:0006607">
    <property type="term" value="P:NLS-bearing protein import into nucleus"/>
    <property type="evidence" value="ECO:0007669"/>
    <property type="project" value="TreeGrafter"/>
</dbReference>
<keyword evidence="9" id="KW-1185">Reference proteome</keyword>
<evidence type="ECO:0000256" key="2">
    <source>
        <dbReference type="ARBA" id="ARBA00022448"/>
    </source>
</evidence>
<dbReference type="OrthoDB" id="6162375at2759"/>
<dbReference type="GO" id="GO:0017056">
    <property type="term" value="F:structural constituent of nuclear pore"/>
    <property type="evidence" value="ECO:0007669"/>
    <property type="project" value="TreeGrafter"/>
</dbReference>
<feature type="compositionally biased region" description="Polar residues" evidence="6">
    <location>
        <begin position="1"/>
        <end position="25"/>
    </location>
</feature>
<feature type="compositionally biased region" description="Polar residues" evidence="6">
    <location>
        <begin position="185"/>
        <end position="198"/>
    </location>
</feature>
<keyword evidence="5" id="KW-0175">Coiled coil</keyword>
<dbReference type="STRING" id="930990.A0A067LTP0"/>
<feature type="domain" description="Nucleoporin Nup54 alpha-helical" evidence="7">
    <location>
        <begin position="329"/>
        <end position="469"/>
    </location>
</feature>
<feature type="compositionally biased region" description="Polar residues" evidence="6">
    <location>
        <begin position="232"/>
        <end position="267"/>
    </location>
</feature>
<protein>
    <recommendedName>
        <fullName evidence="7">Nucleoporin Nup54 alpha-helical domain-containing protein</fullName>
    </recommendedName>
</protein>
<comment type="subcellular location">
    <subcellularLocation>
        <location evidence="1">Nucleus</location>
        <location evidence="1">Nuclear pore complex</location>
    </subcellularLocation>
</comment>
<dbReference type="GO" id="GO:0044613">
    <property type="term" value="C:nuclear pore central transport channel"/>
    <property type="evidence" value="ECO:0007669"/>
    <property type="project" value="TreeGrafter"/>
</dbReference>
<dbReference type="Pfam" id="PF13874">
    <property type="entry name" value="Nup54"/>
    <property type="match status" value="1"/>
</dbReference>
<dbReference type="InParanoid" id="A0A067LTP0"/>
<feature type="compositionally biased region" description="Polar residues" evidence="6">
    <location>
        <begin position="280"/>
        <end position="289"/>
    </location>
</feature>
<keyword evidence="3" id="KW-0811">Translocation</keyword>
<feature type="region of interest" description="Disordered" evidence="6">
    <location>
        <begin position="530"/>
        <end position="549"/>
    </location>
</feature>
<feature type="compositionally biased region" description="Low complexity" evidence="6">
    <location>
        <begin position="117"/>
        <end position="131"/>
    </location>
</feature>
<evidence type="ECO:0000256" key="4">
    <source>
        <dbReference type="ARBA" id="ARBA00023242"/>
    </source>
</evidence>
<gene>
    <name evidence="8" type="ORF">BOTBODRAFT_168059</name>
</gene>
<keyword evidence="3" id="KW-0653">Protein transport</keyword>
<keyword evidence="4" id="KW-0539">Nucleus</keyword>
<evidence type="ECO:0000259" key="7">
    <source>
        <dbReference type="Pfam" id="PF13874"/>
    </source>
</evidence>
<proteinExistence type="predicted"/>
<sequence length="549" mass="58171">MSFGNWGQPSQNQQQSTFGATSSTPALGAFGQTQQNTQPAAAPTWGGFGANNNQQQQQAQQQAQQAPQTGGLGLFGAAPQNQTQGTSTGLFGSTPAITVTAANGNNTTSAWGANNSTTTTGFGAPAAPTNTGFGGFGLGGNMQNQQQQQQQPGTGTTSNLFGSSIVPLAGQNANNNTQQPQQQQPFGSSIFGSSTLAPSTSTGGGLFGSTFGQQQQQQQQQPAQQQQQQPQSSIFGNSLRPTQSTLSFAGSGTQTPSGGIFGSSTTAQQQQPQQAFGSDPSASSQPTVKDQIQELVSTWDPQSAKCRFQHYFYNYVDPQQIGQYTRPANATNEVLWKKACDENPNPSCLVPVLAVGFEDLKKRVDAQSKQASAHQAKLQEIQKKLATLAENHALRTSSRASQATLNHLSLTQRLSALVAHLHLLIPILRSSALRPEEERLSGLLESLETELRKPGGLGRVGGKMGELWGAVGKLRAARDNMGSAVAEGRWAVVDEEGLREISNVLHEQQQGLTYLTNILRDAQRDLDVIRSSAPGRGSSPSNSFYSPSR</sequence>
<accession>A0A067LTP0</accession>
<keyword evidence="2" id="KW-0813">Transport</keyword>
<dbReference type="FunCoup" id="A0A067LTP0">
    <property type="interactions" value="57"/>
</dbReference>
<feature type="compositionally biased region" description="Polar residues" evidence="6">
    <location>
        <begin position="79"/>
        <end position="90"/>
    </location>
</feature>
<dbReference type="PANTHER" id="PTHR13000:SF0">
    <property type="entry name" value="NUCLEOPORIN P54"/>
    <property type="match status" value="1"/>
</dbReference>
<dbReference type="InterPro" id="IPR025574">
    <property type="entry name" value="Nucleoporin_FG_rpt"/>
</dbReference>
<dbReference type="PANTHER" id="PTHR13000">
    <property type="entry name" value="NUCLEOPORIN P54"/>
    <property type="match status" value="1"/>
</dbReference>